<evidence type="ECO:0000313" key="10">
    <source>
        <dbReference type="EMBL" id="PEN08352.1"/>
    </source>
</evidence>
<evidence type="ECO:0000256" key="4">
    <source>
        <dbReference type="ARBA" id="ARBA00022692"/>
    </source>
</evidence>
<feature type="transmembrane region" description="Helical" evidence="9">
    <location>
        <begin position="162"/>
        <end position="180"/>
    </location>
</feature>
<evidence type="ECO:0008006" key="12">
    <source>
        <dbReference type="Google" id="ProtNLM"/>
    </source>
</evidence>
<keyword evidence="4 9" id="KW-0812">Transmembrane</keyword>
<organism evidence="10 11">
    <name type="scientific">Longimonas halophila</name>
    <dbReference type="NCBI Taxonomy" id="1469170"/>
    <lineage>
        <taxon>Bacteria</taxon>
        <taxon>Pseudomonadati</taxon>
        <taxon>Rhodothermota</taxon>
        <taxon>Rhodothermia</taxon>
        <taxon>Rhodothermales</taxon>
        <taxon>Salisaetaceae</taxon>
        <taxon>Longimonas</taxon>
    </lineage>
</organism>
<dbReference type="Pfam" id="PF00953">
    <property type="entry name" value="Glycos_transf_4"/>
    <property type="match status" value="1"/>
</dbReference>
<gene>
    <name evidence="10" type="ORF">CRI93_04350</name>
</gene>
<feature type="transmembrane region" description="Helical" evidence="9">
    <location>
        <begin position="240"/>
        <end position="259"/>
    </location>
</feature>
<reference evidence="10 11" key="1">
    <citation type="submission" date="2017-10" db="EMBL/GenBank/DDBJ databases">
        <title>Draft genome of Longimonas halophila.</title>
        <authorList>
            <person name="Goh K.M."/>
            <person name="Shamsir M.S."/>
            <person name="Lim S.W."/>
        </authorList>
    </citation>
    <scope>NUCLEOTIDE SEQUENCE [LARGE SCALE GENOMIC DNA]</scope>
    <source>
        <strain evidence="10 11">KCTC 42399</strain>
    </source>
</reference>
<feature type="transmembrane region" description="Helical" evidence="9">
    <location>
        <begin position="513"/>
        <end position="534"/>
    </location>
</feature>
<keyword evidence="6 9" id="KW-0472">Membrane</keyword>
<dbReference type="Pfam" id="PF13727">
    <property type="entry name" value="CoA_binding_3"/>
    <property type="match status" value="1"/>
</dbReference>
<feature type="transmembrane region" description="Helical" evidence="9">
    <location>
        <begin position="266"/>
        <end position="285"/>
    </location>
</feature>
<evidence type="ECO:0000256" key="1">
    <source>
        <dbReference type="ARBA" id="ARBA00004651"/>
    </source>
</evidence>
<protein>
    <recommendedName>
        <fullName evidence="12">Undecaprenyl-phosphate alpha-N-acetylglucosaminyl 1-phosphate transferase</fullName>
    </recommendedName>
</protein>
<dbReference type="GO" id="GO:0071555">
    <property type="term" value="P:cell wall organization"/>
    <property type="evidence" value="ECO:0007669"/>
    <property type="project" value="TreeGrafter"/>
</dbReference>
<dbReference type="GO" id="GO:0044038">
    <property type="term" value="P:cell wall macromolecule biosynthetic process"/>
    <property type="evidence" value="ECO:0007669"/>
    <property type="project" value="TreeGrafter"/>
</dbReference>
<keyword evidence="5 9" id="KW-1133">Transmembrane helix</keyword>
<dbReference type="InterPro" id="IPR018480">
    <property type="entry name" value="PNAcMuramoyl-5peptid_Trfase_CS"/>
</dbReference>
<feature type="transmembrane region" description="Helical" evidence="9">
    <location>
        <begin position="121"/>
        <end position="141"/>
    </location>
</feature>
<dbReference type="GO" id="GO:0016780">
    <property type="term" value="F:phosphotransferase activity, for other substituted phosphate groups"/>
    <property type="evidence" value="ECO:0007669"/>
    <property type="project" value="InterPro"/>
</dbReference>
<feature type="transmembrane region" description="Helical" evidence="9">
    <location>
        <begin position="396"/>
        <end position="415"/>
    </location>
</feature>
<feature type="transmembrane region" description="Helical" evidence="9">
    <location>
        <begin position="546"/>
        <end position="567"/>
    </location>
</feature>
<comment type="cofactor">
    <cofactor evidence="7">
        <name>Mg(2+)</name>
        <dbReference type="ChEBI" id="CHEBI:18420"/>
    </cofactor>
</comment>
<evidence type="ECO:0000256" key="3">
    <source>
        <dbReference type="ARBA" id="ARBA00022679"/>
    </source>
</evidence>
<feature type="transmembrane region" description="Helical" evidence="9">
    <location>
        <begin position="573"/>
        <end position="596"/>
    </location>
</feature>
<evidence type="ECO:0000256" key="8">
    <source>
        <dbReference type="SAM" id="MobiDB-lite"/>
    </source>
</evidence>
<evidence type="ECO:0000256" key="5">
    <source>
        <dbReference type="ARBA" id="ARBA00022989"/>
    </source>
</evidence>
<feature type="binding site" evidence="7">
    <location>
        <position position="318"/>
    </location>
    <ligand>
        <name>Mg(2+)</name>
        <dbReference type="ChEBI" id="CHEBI:18420"/>
    </ligand>
</feature>
<dbReference type="OrthoDB" id="9783652at2"/>
<sequence>MTAERCCRSLQGVRWPANLKRGMPMLSAAPPLGIGRGPWLRMRPRRPHPHLNARCTHAFVAARPLLHNREIPTGTEGAATTLTPIRYSVSALLHSLHSGMLTSLLAELHGLFLGDTAGHRLVMGGSIALLAALAFTPLVIFGARRLGWLDWPANDRWHSTPVALMGGIAVFGAIATGIVATGLLEVYAWPVWLAITLVFASGLADDLIDIRPEAKLVVQIVATSLLLYAGFAFWNSAPFWIHIPLTFLWVVGVTNAVNLIDGMDGLAAGLTAVATAVLATIAWLVGVPGVAAVSVVVMGATIGFLVFNFKPARVFMGDCGSLLLGFVLATLALTVQGMGEPLAATLVPVAVLAVPIFDTSFVTITRILNDRPITEGGNDHTMHRLVLLGLSERQTVLLLWSIAAVFAGGALMLYWVTTPLFIALMLFAGAGFVLLGLYLAGATHYPRIDIPLRVERKTASQKFGAVMQAVAGGPYWKSIVGTMADLLLVGAALVLAFHLRFDGAPPAPYDNLMLRILPAVMTVKVTVFYLCGLYHGIWRHAGTSEFVRLVMGSTAASAVLVVGILLLGHGATLSPALVILDWMVTTASIAGIRFGFRGMRQYLAAQRSNGKRVLIYGSDSASVLALRHLREDDTLHRTAVGFVDADANRVGMHVQGLSVVGTPDELASISGSYDADELIVPTFSTDRDTQRELLRICVEAGMACRLFALDLHPAAPIQLQAPNGDGMTRKEHHAASAHDTSTTDEMASPQSSS</sequence>
<feature type="transmembrane region" description="Helical" evidence="9">
    <location>
        <begin position="216"/>
        <end position="234"/>
    </location>
</feature>
<comment type="subcellular location">
    <subcellularLocation>
        <location evidence="1">Cell membrane</location>
        <topology evidence="1">Multi-pass membrane protein</topology>
    </subcellularLocation>
</comment>
<feature type="transmembrane region" description="Helical" evidence="9">
    <location>
        <begin position="291"/>
        <end position="309"/>
    </location>
</feature>
<dbReference type="GO" id="GO:0005886">
    <property type="term" value="C:plasma membrane"/>
    <property type="evidence" value="ECO:0007669"/>
    <property type="project" value="UniProtKB-SubCell"/>
</dbReference>
<evidence type="ECO:0000256" key="9">
    <source>
        <dbReference type="SAM" id="Phobius"/>
    </source>
</evidence>
<dbReference type="PROSITE" id="PS01348">
    <property type="entry name" value="MRAY_2"/>
    <property type="match status" value="1"/>
</dbReference>
<feature type="transmembrane region" description="Helical" evidence="9">
    <location>
        <begin position="483"/>
        <end position="501"/>
    </location>
</feature>
<feature type="region of interest" description="Disordered" evidence="8">
    <location>
        <begin position="721"/>
        <end position="753"/>
    </location>
</feature>
<evidence type="ECO:0000256" key="7">
    <source>
        <dbReference type="PIRSR" id="PIRSR600715-1"/>
    </source>
</evidence>
<dbReference type="SUPFAM" id="SSF53335">
    <property type="entry name" value="S-adenosyl-L-methionine-dependent methyltransferases"/>
    <property type="match status" value="1"/>
</dbReference>
<dbReference type="Gene3D" id="3.40.50.720">
    <property type="entry name" value="NAD(P)-binding Rossmann-like Domain"/>
    <property type="match status" value="1"/>
</dbReference>
<feature type="compositionally biased region" description="Basic and acidic residues" evidence="8">
    <location>
        <begin position="727"/>
        <end position="736"/>
    </location>
</feature>
<comment type="caution">
    <text evidence="10">The sequence shown here is derived from an EMBL/GenBank/DDBJ whole genome shotgun (WGS) entry which is preliminary data.</text>
</comment>
<feature type="transmembrane region" description="Helical" evidence="9">
    <location>
        <begin position="421"/>
        <end position="440"/>
    </location>
</feature>
<feature type="compositionally biased region" description="Polar residues" evidence="8">
    <location>
        <begin position="738"/>
        <end position="753"/>
    </location>
</feature>
<keyword evidence="7" id="KW-0479">Metal-binding</keyword>
<feature type="transmembrane region" description="Helical" evidence="9">
    <location>
        <begin position="186"/>
        <end position="204"/>
    </location>
</feature>
<keyword evidence="7" id="KW-0460">Magnesium</keyword>
<dbReference type="GO" id="GO:0046872">
    <property type="term" value="F:metal ion binding"/>
    <property type="evidence" value="ECO:0007669"/>
    <property type="project" value="UniProtKB-KW"/>
</dbReference>
<dbReference type="Proteomes" id="UP000221024">
    <property type="component" value="Unassembled WGS sequence"/>
</dbReference>
<dbReference type="GO" id="GO:0009103">
    <property type="term" value="P:lipopolysaccharide biosynthetic process"/>
    <property type="evidence" value="ECO:0007669"/>
    <property type="project" value="TreeGrafter"/>
</dbReference>
<dbReference type="InterPro" id="IPR029063">
    <property type="entry name" value="SAM-dependent_MTases_sf"/>
</dbReference>
<dbReference type="PANTHER" id="PTHR22926">
    <property type="entry name" value="PHOSPHO-N-ACETYLMURAMOYL-PENTAPEPTIDE-TRANSFERASE"/>
    <property type="match status" value="1"/>
</dbReference>
<accession>A0A2H3P2F9</accession>
<dbReference type="EMBL" id="PDEP01000003">
    <property type="protein sequence ID" value="PEN08352.1"/>
    <property type="molecule type" value="Genomic_DNA"/>
</dbReference>
<feature type="transmembrane region" description="Helical" evidence="9">
    <location>
        <begin position="321"/>
        <end position="339"/>
    </location>
</feature>
<evidence type="ECO:0000256" key="6">
    <source>
        <dbReference type="ARBA" id="ARBA00023136"/>
    </source>
</evidence>
<name>A0A2H3P2F9_9BACT</name>
<evidence type="ECO:0000256" key="2">
    <source>
        <dbReference type="ARBA" id="ARBA00022475"/>
    </source>
</evidence>
<feature type="transmembrane region" description="Helical" evidence="9">
    <location>
        <begin position="345"/>
        <end position="364"/>
    </location>
</feature>
<keyword evidence="2" id="KW-1003">Cell membrane</keyword>
<keyword evidence="3" id="KW-0808">Transferase</keyword>
<dbReference type="InterPro" id="IPR000715">
    <property type="entry name" value="Glycosyl_transferase_4"/>
</dbReference>
<dbReference type="CDD" id="cd06853">
    <property type="entry name" value="GT_WecA_like"/>
    <property type="match status" value="1"/>
</dbReference>
<keyword evidence="11" id="KW-1185">Reference proteome</keyword>
<proteinExistence type="predicted"/>
<dbReference type="AlphaFoldDB" id="A0A2H3P2F9"/>
<dbReference type="PANTHER" id="PTHR22926:SF3">
    <property type="entry name" value="UNDECAPRENYL-PHOSPHATE ALPHA-N-ACETYLGLUCOSAMINYL 1-PHOSPHATE TRANSFERASE"/>
    <property type="match status" value="1"/>
</dbReference>
<evidence type="ECO:0000313" key="11">
    <source>
        <dbReference type="Proteomes" id="UP000221024"/>
    </source>
</evidence>
<feature type="binding site" evidence="7">
    <location>
        <position position="258"/>
    </location>
    <ligand>
        <name>Mg(2+)</name>
        <dbReference type="ChEBI" id="CHEBI:18420"/>
    </ligand>
</feature>